<gene>
    <name evidence="7" type="ORF">GPM918_LOCUS45168</name>
    <name evidence="8" type="ORF">SRO942_LOCUS47449</name>
</gene>
<feature type="non-terminal residue" evidence="7">
    <location>
        <position position="1"/>
    </location>
</feature>
<feature type="domain" description="Dihydroorotate dehydrogenase catalytic" evidence="6">
    <location>
        <begin position="1"/>
        <end position="50"/>
    </location>
</feature>
<evidence type="ECO:0000313" key="9">
    <source>
        <dbReference type="Proteomes" id="UP000663829"/>
    </source>
</evidence>
<evidence type="ECO:0000313" key="8">
    <source>
        <dbReference type="EMBL" id="CAF4562550.1"/>
    </source>
</evidence>
<comment type="cofactor">
    <cofactor evidence="1">
        <name>FMN</name>
        <dbReference type="ChEBI" id="CHEBI:58210"/>
    </cofactor>
</comment>
<evidence type="ECO:0000259" key="6">
    <source>
        <dbReference type="Pfam" id="PF01180"/>
    </source>
</evidence>
<accession>A0A816E6E2</accession>
<keyword evidence="5" id="KW-0560">Oxidoreductase</keyword>
<dbReference type="InterPro" id="IPR013785">
    <property type="entry name" value="Aldolase_TIM"/>
</dbReference>
<comment type="pathway">
    <text evidence="2">Pyrimidine metabolism; UMP biosynthesis via de novo pathway.</text>
</comment>
<dbReference type="OrthoDB" id="14784at2759"/>
<name>A0A816E6E2_9BILA</name>
<evidence type="ECO:0000313" key="7">
    <source>
        <dbReference type="EMBL" id="CAF1644875.1"/>
    </source>
</evidence>
<dbReference type="Proteomes" id="UP000663829">
    <property type="component" value="Unassembled WGS sequence"/>
</dbReference>
<keyword evidence="9" id="KW-1185">Reference proteome</keyword>
<evidence type="ECO:0000256" key="2">
    <source>
        <dbReference type="ARBA" id="ARBA00004725"/>
    </source>
</evidence>
<dbReference type="Gene3D" id="3.20.20.70">
    <property type="entry name" value="Aldolase class I"/>
    <property type="match status" value="1"/>
</dbReference>
<comment type="caution">
    <text evidence="7">The sequence shown here is derived from an EMBL/GenBank/DDBJ whole genome shotgun (WGS) entry which is preliminary data.</text>
</comment>
<sequence>TVTPKAQYGNEKPRVFRLVEDRAVINRYGFNNEGFDPAYERLHRFRSKKQSTGT</sequence>
<dbReference type="InterPro" id="IPR050074">
    <property type="entry name" value="DHO_dehydrogenase"/>
</dbReference>
<dbReference type="GO" id="GO:0006207">
    <property type="term" value="P:'de novo' pyrimidine nucleobase biosynthetic process"/>
    <property type="evidence" value="ECO:0007669"/>
    <property type="project" value="TreeGrafter"/>
</dbReference>
<dbReference type="AlphaFoldDB" id="A0A816E6E2"/>
<dbReference type="SUPFAM" id="SSF51395">
    <property type="entry name" value="FMN-linked oxidoreductases"/>
    <property type="match status" value="1"/>
</dbReference>
<dbReference type="GO" id="GO:0005743">
    <property type="term" value="C:mitochondrial inner membrane"/>
    <property type="evidence" value="ECO:0007669"/>
    <property type="project" value="TreeGrafter"/>
</dbReference>
<dbReference type="PANTHER" id="PTHR48109:SF4">
    <property type="entry name" value="DIHYDROOROTATE DEHYDROGENASE (QUINONE), MITOCHONDRIAL"/>
    <property type="match status" value="1"/>
</dbReference>
<dbReference type="PANTHER" id="PTHR48109">
    <property type="entry name" value="DIHYDROOROTATE DEHYDROGENASE (QUINONE), MITOCHONDRIAL-RELATED"/>
    <property type="match status" value="1"/>
</dbReference>
<evidence type="ECO:0000256" key="3">
    <source>
        <dbReference type="ARBA" id="ARBA00022630"/>
    </source>
</evidence>
<dbReference type="Proteomes" id="UP000681722">
    <property type="component" value="Unassembled WGS sequence"/>
</dbReference>
<evidence type="ECO:0000256" key="5">
    <source>
        <dbReference type="ARBA" id="ARBA00023002"/>
    </source>
</evidence>
<dbReference type="EMBL" id="CAJOBC010118290">
    <property type="protein sequence ID" value="CAF4562550.1"/>
    <property type="molecule type" value="Genomic_DNA"/>
</dbReference>
<dbReference type="EMBL" id="CAJNOQ010048818">
    <property type="protein sequence ID" value="CAF1644875.1"/>
    <property type="molecule type" value="Genomic_DNA"/>
</dbReference>
<keyword evidence="3" id="KW-0285">Flavoprotein</keyword>
<evidence type="ECO:0000256" key="1">
    <source>
        <dbReference type="ARBA" id="ARBA00001917"/>
    </source>
</evidence>
<protein>
    <recommendedName>
        <fullName evidence="6">Dihydroorotate dehydrogenase catalytic domain-containing protein</fullName>
    </recommendedName>
</protein>
<evidence type="ECO:0000256" key="4">
    <source>
        <dbReference type="ARBA" id="ARBA00022643"/>
    </source>
</evidence>
<keyword evidence="4" id="KW-0288">FMN</keyword>
<proteinExistence type="predicted"/>
<dbReference type="InterPro" id="IPR005720">
    <property type="entry name" value="Dihydroorotate_DH_cat"/>
</dbReference>
<dbReference type="GO" id="GO:0004152">
    <property type="term" value="F:dihydroorotate dehydrogenase activity"/>
    <property type="evidence" value="ECO:0007669"/>
    <property type="project" value="TreeGrafter"/>
</dbReference>
<dbReference type="Pfam" id="PF01180">
    <property type="entry name" value="DHO_dh"/>
    <property type="match status" value="1"/>
</dbReference>
<organism evidence="7 9">
    <name type="scientific">Didymodactylos carnosus</name>
    <dbReference type="NCBI Taxonomy" id="1234261"/>
    <lineage>
        <taxon>Eukaryota</taxon>
        <taxon>Metazoa</taxon>
        <taxon>Spiralia</taxon>
        <taxon>Gnathifera</taxon>
        <taxon>Rotifera</taxon>
        <taxon>Eurotatoria</taxon>
        <taxon>Bdelloidea</taxon>
        <taxon>Philodinida</taxon>
        <taxon>Philodinidae</taxon>
        <taxon>Didymodactylos</taxon>
    </lineage>
</organism>
<reference evidence="7" key="1">
    <citation type="submission" date="2021-02" db="EMBL/GenBank/DDBJ databases">
        <authorList>
            <person name="Nowell W R."/>
        </authorList>
    </citation>
    <scope>NUCLEOTIDE SEQUENCE</scope>
</reference>
<dbReference type="GO" id="GO:0009220">
    <property type="term" value="P:pyrimidine ribonucleotide biosynthetic process"/>
    <property type="evidence" value="ECO:0007669"/>
    <property type="project" value="TreeGrafter"/>
</dbReference>